<keyword evidence="1" id="KW-0812">Transmembrane</keyword>
<dbReference type="RefSeq" id="WP_188230885.1">
    <property type="nucleotide sequence ID" value="NZ_JACVXB010000006.1"/>
</dbReference>
<dbReference type="EMBL" id="JACVXB010000006">
    <property type="protein sequence ID" value="MBD0833099.1"/>
    <property type="molecule type" value="Genomic_DNA"/>
</dbReference>
<feature type="transmembrane region" description="Helical" evidence="1">
    <location>
        <begin position="87"/>
        <end position="107"/>
    </location>
</feature>
<evidence type="ECO:0000313" key="2">
    <source>
        <dbReference type="EMBL" id="MBD0833099.1"/>
    </source>
</evidence>
<name>A0A8J6UDS0_9FLAO</name>
<feature type="transmembrane region" description="Helical" evidence="1">
    <location>
        <begin position="177"/>
        <end position="198"/>
    </location>
</feature>
<dbReference type="Proteomes" id="UP000600588">
    <property type="component" value="Unassembled WGS sequence"/>
</dbReference>
<evidence type="ECO:0000256" key="1">
    <source>
        <dbReference type="SAM" id="Phobius"/>
    </source>
</evidence>
<keyword evidence="1" id="KW-1133">Transmembrane helix</keyword>
<gene>
    <name evidence="2" type="ORF">ICJ83_13250</name>
</gene>
<proteinExistence type="predicted"/>
<feature type="transmembrane region" description="Helical" evidence="1">
    <location>
        <begin position="37"/>
        <end position="56"/>
    </location>
</feature>
<organism evidence="2 3">
    <name type="scientific">Aestuariibaculum sediminum</name>
    <dbReference type="NCBI Taxonomy" id="2770637"/>
    <lineage>
        <taxon>Bacteria</taxon>
        <taxon>Pseudomonadati</taxon>
        <taxon>Bacteroidota</taxon>
        <taxon>Flavobacteriia</taxon>
        <taxon>Flavobacteriales</taxon>
        <taxon>Flavobacteriaceae</taxon>
    </lineage>
</organism>
<feature type="transmembrane region" description="Helical" evidence="1">
    <location>
        <begin position="326"/>
        <end position="344"/>
    </location>
</feature>
<protein>
    <submittedName>
        <fullName evidence="2">Uncharacterized protein</fullName>
    </submittedName>
</protein>
<reference evidence="2 3" key="1">
    <citation type="submission" date="2020-09" db="EMBL/GenBank/DDBJ databases">
        <title>TT11 complete genome.</title>
        <authorList>
            <person name="Wu Z."/>
        </authorList>
    </citation>
    <scope>NUCLEOTIDE SEQUENCE [LARGE SCALE GENOMIC DNA]</scope>
    <source>
        <strain evidence="2 3">TT11</strain>
    </source>
</reference>
<accession>A0A8J6UDS0</accession>
<feature type="transmembrane region" description="Helical" evidence="1">
    <location>
        <begin position="114"/>
        <end position="129"/>
    </location>
</feature>
<keyword evidence="1" id="KW-0472">Membrane</keyword>
<keyword evidence="3" id="KW-1185">Reference proteome</keyword>
<sequence length="358" mass="41469">MLRNVFLPLSGDEITYLKISENILQGRYYLGDKPSSLAPVISLILTFFKISIFPILGFVLNKLFNIALVFLGLRLIYKVLLELNVNKSIAIAIVAFTIVNPTSVAWFSRLYPEAVLFYLFWGFIYYSILEASKSNLLKLLIFFALLVFTRYVYAILGVIVLIKYFDYYKFYKESSKLYLVLYSFILLFPFLIWAKYLINVERNDLSEISYFKRFKIDNPIIYNIKCGLGLIKHYEVSRVNGLPAFVSLFVPKTGLRSFSVSLILILGFIYGYISNFKFLFLKRVGLPILLIMLGLIIAGTGFSRYWLVLLPGIYLGFYLTLKSFGLIDNVFINLVKFISLVYIVNEFRLNVLVLNQYF</sequence>
<evidence type="ECO:0000313" key="3">
    <source>
        <dbReference type="Proteomes" id="UP000600588"/>
    </source>
</evidence>
<feature type="transmembrane region" description="Helical" evidence="1">
    <location>
        <begin position="285"/>
        <end position="306"/>
    </location>
</feature>
<feature type="transmembrane region" description="Helical" evidence="1">
    <location>
        <begin position="255"/>
        <end position="273"/>
    </location>
</feature>
<dbReference type="AlphaFoldDB" id="A0A8J6UDS0"/>
<feature type="transmembrane region" description="Helical" evidence="1">
    <location>
        <begin position="141"/>
        <end position="165"/>
    </location>
</feature>
<comment type="caution">
    <text evidence="2">The sequence shown here is derived from an EMBL/GenBank/DDBJ whole genome shotgun (WGS) entry which is preliminary data.</text>
</comment>